<name>A0A3R6HF36_9FIRM</name>
<dbReference type="SUPFAM" id="SSF51261">
    <property type="entry name" value="Duplicated hybrid motif"/>
    <property type="match status" value="1"/>
</dbReference>
<organism evidence="2 3">
    <name type="scientific">Roseburia intestinalis</name>
    <dbReference type="NCBI Taxonomy" id="166486"/>
    <lineage>
        <taxon>Bacteria</taxon>
        <taxon>Bacillati</taxon>
        <taxon>Bacillota</taxon>
        <taxon>Clostridia</taxon>
        <taxon>Lachnospirales</taxon>
        <taxon>Lachnospiraceae</taxon>
        <taxon>Roseburia</taxon>
    </lineage>
</organism>
<dbReference type="PANTHER" id="PTHR21666:SF270">
    <property type="entry name" value="MUREIN HYDROLASE ACTIVATOR ENVC"/>
    <property type="match status" value="1"/>
</dbReference>
<dbReference type="AlphaFoldDB" id="A0A3R6HF36"/>
<evidence type="ECO:0000313" key="2">
    <source>
        <dbReference type="EMBL" id="RHC17872.1"/>
    </source>
</evidence>
<dbReference type="Gene3D" id="2.70.70.10">
    <property type="entry name" value="Glucose Permease (Domain IIA)"/>
    <property type="match status" value="1"/>
</dbReference>
<proteinExistence type="predicted"/>
<dbReference type="Pfam" id="PF01551">
    <property type="entry name" value="Peptidase_M23"/>
    <property type="match status" value="1"/>
</dbReference>
<reference evidence="2 3" key="1">
    <citation type="submission" date="2018-08" db="EMBL/GenBank/DDBJ databases">
        <title>A genome reference for cultivated species of the human gut microbiota.</title>
        <authorList>
            <person name="Zou Y."/>
            <person name="Xue W."/>
            <person name="Luo G."/>
        </authorList>
    </citation>
    <scope>NUCLEOTIDE SEQUENCE [LARGE SCALE GENOMIC DNA]</scope>
    <source>
        <strain evidence="2 3">AM37-1AC</strain>
    </source>
</reference>
<dbReference type="Proteomes" id="UP000283513">
    <property type="component" value="Unassembled WGS sequence"/>
</dbReference>
<dbReference type="CDD" id="cd12797">
    <property type="entry name" value="M23_peptidase"/>
    <property type="match status" value="1"/>
</dbReference>
<accession>A0A3R6HF36</accession>
<sequence length="382" mass="44111">MIFLLLYSYNEKEWRGRMIIMHMTSIGKKTWCERVRAAIILEGAILLVAAFILWKNTAGAGENAVAATSDGTIRWVDFNVSYEALCKAYEYDVETYGKEIHIDWIDLLSYVAAKNGGEFGTSAVSELNQAAEKVKKKELTFDEAAEKLKYFSYYKEAYSAVLGGLVGEYEIQESEGGLYVKKYGLKAFSPIAKGFPYSDYDDFGVSRSYGYKRQHLGHDMMGQIGTPVICIETGYVEALGWNQYGGWRVGIRSPDKKRYYYYAHLRQDYPYQAKLKEGDLVTAGDVIGYMGHTGYSTKENVNNIDTVHLHYGLELIFDEEWRESGHEIWVDCYNLTRFLYKNRSEVHKVKGTKEWKRTFDMKENYLQREKKQKEKLEKSDKK</sequence>
<dbReference type="InterPro" id="IPR050570">
    <property type="entry name" value="Cell_wall_metabolism_enzyme"/>
</dbReference>
<protein>
    <submittedName>
        <fullName evidence="2">M23 family peptidase</fullName>
    </submittedName>
</protein>
<dbReference type="InterPro" id="IPR011055">
    <property type="entry name" value="Dup_hybrid_motif"/>
</dbReference>
<comment type="caution">
    <text evidence="2">The sequence shown here is derived from an EMBL/GenBank/DDBJ whole genome shotgun (WGS) entry which is preliminary data.</text>
</comment>
<dbReference type="EMBL" id="QSHO01000005">
    <property type="protein sequence ID" value="RHC17872.1"/>
    <property type="molecule type" value="Genomic_DNA"/>
</dbReference>
<dbReference type="GO" id="GO:0004222">
    <property type="term" value="F:metalloendopeptidase activity"/>
    <property type="evidence" value="ECO:0007669"/>
    <property type="project" value="TreeGrafter"/>
</dbReference>
<dbReference type="PANTHER" id="PTHR21666">
    <property type="entry name" value="PEPTIDASE-RELATED"/>
    <property type="match status" value="1"/>
</dbReference>
<evidence type="ECO:0000259" key="1">
    <source>
        <dbReference type="Pfam" id="PF01551"/>
    </source>
</evidence>
<dbReference type="InterPro" id="IPR016047">
    <property type="entry name" value="M23ase_b-sheet_dom"/>
</dbReference>
<feature type="domain" description="M23ase beta-sheet core" evidence="1">
    <location>
        <begin position="214"/>
        <end position="313"/>
    </location>
</feature>
<gene>
    <name evidence="2" type="ORF">DW856_06920</name>
</gene>
<evidence type="ECO:0000313" key="3">
    <source>
        <dbReference type="Proteomes" id="UP000283513"/>
    </source>
</evidence>